<proteinExistence type="predicted"/>
<dbReference type="EMBL" id="UINC01094227">
    <property type="protein sequence ID" value="SVC49293.1"/>
    <property type="molecule type" value="Genomic_DNA"/>
</dbReference>
<dbReference type="Pfam" id="PF03703">
    <property type="entry name" value="bPH_2"/>
    <property type="match status" value="1"/>
</dbReference>
<gene>
    <name evidence="3" type="ORF">METZ01_LOCUS302147</name>
</gene>
<dbReference type="AlphaFoldDB" id="A0A382MJW5"/>
<evidence type="ECO:0000259" key="2">
    <source>
        <dbReference type="Pfam" id="PF03703"/>
    </source>
</evidence>
<protein>
    <recommendedName>
        <fullName evidence="2">YdbS-like PH domain-containing protein</fullName>
    </recommendedName>
</protein>
<feature type="non-terminal residue" evidence="3">
    <location>
        <position position="1"/>
    </location>
</feature>
<dbReference type="PANTHER" id="PTHR37938:SF1">
    <property type="entry name" value="BLL0215 PROTEIN"/>
    <property type="match status" value="1"/>
</dbReference>
<feature type="transmembrane region" description="Helical" evidence="1">
    <location>
        <begin position="21"/>
        <end position="40"/>
    </location>
</feature>
<feature type="transmembrane region" description="Helical" evidence="1">
    <location>
        <begin position="46"/>
        <end position="67"/>
    </location>
</feature>
<evidence type="ECO:0000313" key="3">
    <source>
        <dbReference type="EMBL" id="SVC49293.1"/>
    </source>
</evidence>
<accession>A0A382MJW5</accession>
<name>A0A382MJW5_9ZZZZ</name>
<dbReference type="InterPro" id="IPR005182">
    <property type="entry name" value="YdbS-like_PH"/>
</dbReference>
<reference evidence="3" key="1">
    <citation type="submission" date="2018-05" db="EMBL/GenBank/DDBJ databases">
        <authorList>
            <person name="Lanie J.A."/>
            <person name="Ng W.-L."/>
            <person name="Kazmierczak K.M."/>
            <person name="Andrzejewski T.M."/>
            <person name="Davidsen T.M."/>
            <person name="Wayne K.J."/>
            <person name="Tettelin H."/>
            <person name="Glass J.I."/>
            <person name="Rusch D."/>
            <person name="Podicherti R."/>
            <person name="Tsui H.-C.T."/>
            <person name="Winkler M.E."/>
        </authorList>
    </citation>
    <scope>NUCLEOTIDE SEQUENCE</scope>
</reference>
<feature type="domain" description="YdbS-like PH" evidence="2">
    <location>
        <begin position="71"/>
        <end position="144"/>
    </location>
</feature>
<keyword evidence="1" id="KW-0812">Transmembrane</keyword>
<evidence type="ECO:0000256" key="1">
    <source>
        <dbReference type="SAM" id="Phobius"/>
    </source>
</evidence>
<sequence>GGYLMSSDLLYSENPKMPRNNPFMFTLIIILNIAGLVAAIRLDQQSFQIIGLVVWLGTVIWLLIWYIKIKSTKVSVTNHDILVERGLLRKNRKELAIDKIRTVEVDQDFIDRIFGVGMIKVFTAGDLPEIVVPGLPDPNRIRELVKQKQQGLEETIKQNQ</sequence>
<keyword evidence="1" id="KW-1133">Transmembrane helix</keyword>
<organism evidence="3">
    <name type="scientific">marine metagenome</name>
    <dbReference type="NCBI Taxonomy" id="408172"/>
    <lineage>
        <taxon>unclassified sequences</taxon>
        <taxon>metagenomes</taxon>
        <taxon>ecological metagenomes</taxon>
    </lineage>
</organism>
<keyword evidence="1" id="KW-0472">Membrane</keyword>
<dbReference type="PANTHER" id="PTHR37938">
    <property type="entry name" value="BLL0215 PROTEIN"/>
    <property type="match status" value="1"/>
</dbReference>